<organism evidence="1 2">
    <name type="scientific">Vandammella animalimorsus</name>
    <dbReference type="NCBI Taxonomy" id="2029117"/>
    <lineage>
        <taxon>Bacteria</taxon>
        <taxon>Pseudomonadati</taxon>
        <taxon>Pseudomonadota</taxon>
        <taxon>Betaproteobacteria</taxon>
        <taxon>Burkholderiales</taxon>
        <taxon>Comamonadaceae</taxon>
        <taxon>Vandammella</taxon>
    </lineage>
</organism>
<keyword evidence="2" id="KW-1185">Reference proteome</keyword>
<dbReference type="GO" id="GO:0042262">
    <property type="term" value="P:DNA protection"/>
    <property type="evidence" value="ECO:0007669"/>
    <property type="project" value="InterPro"/>
</dbReference>
<protein>
    <submittedName>
        <fullName evidence="1">Host-nuclease inhibitor protein Gam</fullName>
    </submittedName>
</protein>
<dbReference type="EMBL" id="NSJB01000014">
    <property type="protein sequence ID" value="PAT34936.1"/>
    <property type="molecule type" value="Genomic_DNA"/>
</dbReference>
<accession>A0A2A2AAU3</accession>
<proteinExistence type="predicted"/>
<dbReference type="Gene3D" id="1.20.5.170">
    <property type="match status" value="1"/>
</dbReference>
<reference evidence="1 2" key="1">
    <citation type="submission" date="2017-08" db="EMBL/GenBank/DDBJ databases">
        <title>WGS of Clinical strains of the CDC Group NO-1 linked to zoonotic infections in humans.</title>
        <authorList>
            <person name="Bernier A.-M."/>
            <person name="Bernard K."/>
        </authorList>
    </citation>
    <scope>NUCLEOTIDE SEQUENCE [LARGE SCALE GENOMIC DNA]</scope>
    <source>
        <strain evidence="1 2">NML00-0135</strain>
    </source>
</reference>
<sequence>MTMATRMKKPAQVAVPQSKSDCAEYIRNVGDLTREQARLVTEMNDLIAEITQRFQPELEGLQQRIDTLREGIQSWCEAHRVELCGENDKLGKTANFVTGTVSWRQRPPSVRVTGQESVIDTLLRMGLERFVRTKEEINKDAILNERDSVRGIAGIKIITGVEDFIVEPFEASAEV</sequence>
<gene>
    <name evidence="1" type="ORF">CK625_12510</name>
</gene>
<dbReference type="GO" id="GO:0003690">
    <property type="term" value="F:double-stranded DNA binding"/>
    <property type="evidence" value="ECO:0007669"/>
    <property type="project" value="InterPro"/>
</dbReference>
<dbReference type="SUPFAM" id="SSF161266">
    <property type="entry name" value="Gam-like"/>
    <property type="match status" value="1"/>
</dbReference>
<evidence type="ECO:0000313" key="1">
    <source>
        <dbReference type="EMBL" id="PAT34936.1"/>
    </source>
</evidence>
<dbReference type="InterPro" id="IPR009951">
    <property type="entry name" value="Host-nuc_inhib_Gam"/>
</dbReference>
<dbReference type="AlphaFoldDB" id="A0A2A2AAU3"/>
<dbReference type="Pfam" id="PF07352">
    <property type="entry name" value="Phage_Mu_Gam"/>
    <property type="match status" value="1"/>
</dbReference>
<comment type="caution">
    <text evidence="1">The sequence shown here is derived from an EMBL/GenBank/DDBJ whole genome shotgun (WGS) entry which is preliminary data.</text>
</comment>
<name>A0A2A2AAU3_9BURK</name>
<evidence type="ECO:0000313" key="2">
    <source>
        <dbReference type="Proteomes" id="UP000218054"/>
    </source>
</evidence>
<dbReference type="Proteomes" id="UP000218054">
    <property type="component" value="Unassembled WGS sequence"/>
</dbReference>